<feature type="domain" description="Glycoside hydrolase family 65 C-terminal" evidence="8">
    <location>
        <begin position="720"/>
        <end position="784"/>
    </location>
</feature>
<evidence type="ECO:0000256" key="5">
    <source>
        <dbReference type="PIRSR" id="PIRSR036289-50"/>
    </source>
</evidence>
<comment type="similarity">
    <text evidence="1">Belongs to the glycosyl hydrolase 65 family.</text>
</comment>
<evidence type="ECO:0000256" key="4">
    <source>
        <dbReference type="ARBA" id="ARBA00023295"/>
    </source>
</evidence>
<evidence type="ECO:0000256" key="1">
    <source>
        <dbReference type="ARBA" id="ARBA00006768"/>
    </source>
</evidence>
<evidence type="ECO:0000256" key="6">
    <source>
        <dbReference type="PIRSR" id="PIRSR036289-51"/>
    </source>
</evidence>
<dbReference type="EMBL" id="JAAKZV010000002">
    <property type="protein sequence ID" value="NGN62477.1"/>
    <property type="molecule type" value="Genomic_DNA"/>
</dbReference>
<dbReference type="Gene3D" id="2.60.420.10">
    <property type="entry name" value="Maltose phosphorylase, domain 3"/>
    <property type="match status" value="1"/>
</dbReference>
<comment type="caution">
    <text evidence="10">The sequence shown here is derived from an EMBL/GenBank/DDBJ whole genome shotgun (WGS) entry which is preliminary data.</text>
</comment>
<dbReference type="PIRSF" id="PIRSF036289">
    <property type="entry name" value="Glycosyl_hydrolase_malt_phosph"/>
    <property type="match status" value="1"/>
</dbReference>
<feature type="binding site" evidence="6">
    <location>
        <begin position="357"/>
        <end position="358"/>
    </location>
    <ligand>
        <name>substrate</name>
    </ligand>
</feature>
<dbReference type="PANTHER" id="PTHR11051">
    <property type="entry name" value="GLYCOSYL HYDROLASE-RELATED"/>
    <property type="match status" value="1"/>
</dbReference>
<dbReference type="InterPro" id="IPR037018">
    <property type="entry name" value="GH65_N"/>
</dbReference>
<dbReference type="Pfam" id="PF03632">
    <property type="entry name" value="Glyco_hydro_65m"/>
    <property type="match status" value="1"/>
</dbReference>
<dbReference type="InterPro" id="IPR005196">
    <property type="entry name" value="Glyco_hydro_65_N"/>
</dbReference>
<keyword evidence="2" id="KW-0328">Glycosyltransferase</keyword>
<dbReference type="PANTHER" id="PTHR11051:SF8">
    <property type="entry name" value="PROTEIN-GLUCOSYLGALACTOSYLHYDROXYLYSINE GLUCOSIDASE"/>
    <property type="match status" value="1"/>
</dbReference>
<organism evidence="10 11">
    <name type="scientific">Streptomyces coryli</name>
    <dbReference type="NCBI Taxonomy" id="1128680"/>
    <lineage>
        <taxon>Bacteria</taxon>
        <taxon>Bacillati</taxon>
        <taxon>Actinomycetota</taxon>
        <taxon>Actinomycetes</taxon>
        <taxon>Kitasatosporales</taxon>
        <taxon>Streptomycetaceae</taxon>
        <taxon>Streptomyces</taxon>
    </lineage>
</organism>
<proteinExistence type="inferred from homology"/>
<feature type="binding site" evidence="6">
    <location>
        <begin position="611"/>
        <end position="612"/>
    </location>
    <ligand>
        <name>substrate</name>
    </ligand>
</feature>
<keyword evidence="4" id="KW-0326">Glycosidase</keyword>
<dbReference type="GO" id="GO:0005975">
    <property type="term" value="P:carbohydrate metabolic process"/>
    <property type="evidence" value="ECO:0007669"/>
    <property type="project" value="InterPro"/>
</dbReference>
<gene>
    <name evidence="10" type="ORF">G5C51_00935</name>
</gene>
<dbReference type="Gene3D" id="1.50.10.10">
    <property type="match status" value="1"/>
</dbReference>
<reference evidence="10 11" key="1">
    <citation type="submission" date="2020-02" db="EMBL/GenBank/DDBJ databases">
        <title>Whole-genome analyses of novel actinobacteria.</title>
        <authorList>
            <person name="Sahin N."/>
        </authorList>
    </citation>
    <scope>NUCLEOTIDE SEQUENCE [LARGE SCALE GENOMIC DNA]</scope>
    <source>
        <strain evidence="10 11">A7024</strain>
    </source>
</reference>
<dbReference type="GO" id="GO:0004553">
    <property type="term" value="F:hydrolase activity, hydrolyzing O-glycosyl compounds"/>
    <property type="evidence" value="ECO:0007669"/>
    <property type="project" value="TreeGrafter"/>
</dbReference>
<protein>
    <submittedName>
        <fullName evidence="10">Glycoside hydrolase family 65 protein</fullName>
    </submittedName>
</protein>
<dbReference type="InterPro" id="IPR011013">
    <property type="entry name" value="Gal_mutarotase_sf_dom"/>
</dbReference>
<evidence type="ECO:0000256" key="3">
    <source>
        <dbReference type="ARBA" id="ARBA00022679"/>
    </source>
</evidence>
<dbReference type="SUPFAM" id="SSF74650">
    <property type="entry name" value="Galactose mutarotase-like"/>
    <property type="match status" value="1"/>
</dbReference>
<evidence type="ECO:0000259" key="8">
    <source>
        <dbReference type="Pfam" id="PF03633"/>
    </source>
</evidence>
<name>A0A6G4TTX4_9ACTN</name>
<dbReference type="InterPro" id="IPR005194">
    <property type="entry name" value="Glyco_hydro_65_C"/>
</dbReference>
<dbReference type="FunFam" id="1.50.10.10:FF:000053">
    <property type="entry name" value="Putative glycosyl hydrolase"/>
    <property type="match status" value="1"/>
</dbReference>
<dbReference type="InterPro" id="IPR017045">
    <property type="entry name" value="Malt_Pase/Glycosyl_Hdrlase"/>
</dbReference>
<evidence type="ECO:0000313" key="11">
    <source>
        <dbReference type="Proteomes" id="UP000481583"/>
    </source>
</evidence>
<dbReference type="SUPFAM" id="SSF48208">
    <property type="entry name" value="Six-hairpin glycosidases"/>
    <property type="match status" value="1"/>
</dbReference>
<keyword evidence="11" id="KW-1185">Reference proteome</keyword>
<dbReference type="Pfam" id="PF03636">
    <property type="entry name" value="Glyco_hydro_65N"/>
    <property type="match status" value="1"/>
</dbReference>
<keyword evidence="3" id="KW-0808">Transferase</keyword>
<keyword evidence="10" id="KW-0378">Hydrolase</keyword>
<dbReference type="RefSeq" id="WP_165229871.1">
    <property type="nucleotide sequence ID" value="NZ_JAAKZV010000002.1"/>
</dbReference>
<dbReference type="InterPro" id="IPR012341">
    <property type="entry name" value="6hp_glycosidase-like_sf"/>
</dbReference>
<feature type="domain" description="Glycoside hydrolase family 65 N-terminal" evidence="9">
    <location>
        <begin position="10"/>
        <end position="268"/>
    </location>
</feature>
<feature type="domain" description="Glycoside hydrolase family 65 central catalytic" evidence="7">
    <location>
        <begin position="320"/>
        <end position="710"/>
    </location>
</feature>
<evidence type="ECO:0000256" key="2">
    <source>
        <dbReference type="ARBA" id="ARBA00022676"/>
    </source>
</evidence>
<dbReference type="AlphaFoldDB" id="A0A6G4TTX4"/>
<accession>A0A6G4TTX4</accession>
<evidence type="ECO:0000313" key="10">
    <source>
        <dbReference type="EMBL" id="NGN62477.1"/>
    </source>
</evidence>
<dbReference type="GO" id="GO:0016757">
    <property type="term" value="F:glycosyltransferase activity"/>
    <property type="evidence" value="ECO:0007669"/>
    <property type="project" value="UniProtKB-KW"/>
</dbReference>
<evidence type="ECO:0000259" key="9">
    <source>
        <dbReference type="Pfam" id="PF03636"/>
    </source>
</evidence>
<dbReference type="Pfam" id="PF03633">
    <property type="entry name" value="Glyco_hydro_65C"/>
    <property type="match status" value="1"/>
</dbReference>
<dbReference type="Gene3D" id="2.70.98.40">
    <property type="entry name" value="Glycoside hydrolase, family 65, N-terminal domain"/>
    <property type="match status" value="1"/>
</dbReference>
<dbReference type="Proteomes" id="UP000481583">
    <property type="component" value="Unassembled WGS sequence"/>
</dbReference>
<sequence length="797" mass="88099">MPENGWEWAYESYEPAQERLREALCTLGNGYFATRGAAPEAAADAVHCPGTYAAGVYDRLASTVAGRKVENEDMVNLPNWLPLRFRTRGAGERAPGPWLTTADANVDGYEQRLDLRGGVLARSAEFTDSAGRRLRLAEQRLVHMGDPHLAALRTTLTPLGWSGTVEIESGLDGTVSNSGVERYRALAGRHLTHVHTGTDDPDTVWLRCRTTASDIRIAMAARTRITAGAVVGSRSAASDARVSRLVTVVAEAGQAVTTEKVVALHTSRDQAISDPLRAARERVGRAPGFAVLRASHQEAWARLWQQCELEVPGEAGRILRLHTFHVLQTLSPHTARLDAGVPARGLHGEAYRGHVFWDELFVLPYLNLHLPEVSRALLDYRHRRLPAARLAAAADGHRGARYPWQSGSDGREETQTLHLNPRSGRWLPDHSRLQRHVGLAVAYNVWQYGQATGDLAYLHGPGAEMLLEIARYFADLATWDAAAGRYRIRGVVGPDEYHDAYPGADQPGLDDNAYTNVMSSWVLHRALELTAALPELRERMGLDDAELGRWDEVACKLYVPFHRGVISQFDRYGDLGELDWDGYRRRYGDIRRLDRILEAEGDTVNRYQASKQADVLMLGYLFSPAELAGIFRLLGYRVDDAMWRRTVDYYLARTSHGSTLSSLVHGWVLARARRAEAWKYCLEALTSDIADVQGGTTAEGIHLGAMAGTLDLVQRGLTGLETRDDALWLDPVPLPQLSQYGLRVRYRGHRGIDLRLRAGQLHVTVPDSSAPALPVVLADRTVTVEPGESCVLHLPGA</sequence>
<evidence type="ECO:0000259" key="7">
    <source>
        <dbReference type="Pfam" id="PF03632"/>
    </source>
</evidence>
<dbReference type="InterPro" id="IPR008928">
    <property type="entry name" value="6-hairpin_glycosidase_sf"/>
</dbReference>
<dbReference type="GO" id="GO:0030246">
    <property type="term" value="F:carbohydrate binding"/>
    <property type="evidence" value="ECO:0007669"/>
    <property type="project" value="InterPro"/>
</dbReference>
<feature type="active site" description="Proton donor" evidence="5">
    <location>
        <position position="496"/>
    </location>
</feature>
<dbReference type="InterPro" id="IPR005195">
    <property type="entry name" value="Glyco_hydro_65_M"/>
</dbReference>